<dbReference type="InterPro" id="IPR042099">
    <property type="entry name" value="ANL_N_sf"/>
</dbReference>
<dbReference type="SUPFAM" id="SSF56801">
    <property type="entry name" value="Acetyl-CoA synthetase-like"/>
    <property type="match status" value="1"/>
</dbReference>
<dbReference type="InterPro" id="IPR045851">
    <property type="entry name" value="AMP-bd_C_sf"/>
</dbReference>
<dbReference type="PANTHER" id="PTHR43767">
    <property type="entry name" value="LONG-CHAIN-FATTY-ACID--COA LIGASE"/>
    <property type="match status" value="1"/>
</dbReference>
<dbReference type="EC" id="6.2.1.-" evidence="3"/>
<evidence type="ECO:0000259" key="1">
    <source>
        <dbReference type="Pfam" id="PF00501"/>
    </source>
</evidence>
<dbReference type="Proteomes" id="UP000553193">
    <property type="component" value="Unassembled WGS sequence"/>
</dbReference>
<name>A0A840AGJ0_9PROT</name>
<keyword evidence="3" id="KW-0436">Ligase</keyword>
<dbReference type="Gene3D" id="3.30.300.30">
    <property type="match status" value="1"/>
</dbReference>
<dbReference type="InterPro" id="IPR050237">
    <property type="entry name" value="ATP-dep_AMP-bd_enzyme"/>
</dbReference>
<dbReference type="Pfam" id="PF13193">
    <property type="entry name" value="AMP-binding_C"/>
    <property type="match status" value="1"/>
</dbReference>
<keyword evidence="4" id="KW-1185">Reference proteome</keyword>
<dbReference type="PROSITE" id="PS00455">
    <property type="entry name" value="AMP_BINDING"/>
    <property type="match status" value="1"/>
</dbReference>
<dbReference type="InterPro" id="IPR000873">
    <property type="entry name" value="AMP-dep_synth/lig_dom"/>
</dbReference>
<organism evidence="3 4">
    <name type="scientific">Roseococcus suduntuyensis</name>
    <dbReference type="NCBI Taxonomy" id="455361"/>
    <lineage>
        <taxon>Bacteria</taxon>
        <taxon>Pseudomonadati</taxon>
        <taxon>Pseudomonadota</taxon>
        <taxon>Alphaproteobacteria</taxon>
        <taxon>Acetobacterales</taxon>
        <taxon>Roseomonadaceae</taxon>
        <taxon>Roseococcus</taxon>
    </lineage>
</organism>
<reference evidence="3 4" key="1">
    <citation type="submission" date="2020-08" db="EMBL/GenBank/DDBJ databases">
        <title>Genomic Encyclopedia of Type Strains, Phase IV (KMG-IV): sequencing the most valuable type-strain genomes for metagenomic binning, comparative biology and taxonomic classification.</title>
        <authorList>
            <person name="Goeker M."/>
        </authorList>
    </citation>
    <scope>NUCLEOTIDE SEQUENCE [LARGE SCALE GENOMIC DNA]</scope>
    <source>
        <strain evidence="3 4">DSM 19979</strain>
    </source>
</reference>
<comment type="caution">
    <text evidence="3">The sequence shown here is derived from an EMBL/GenBank/DDBJ whole genome shotgun (WGS) entry which is preliminary data.</text>
</comment>
<evidence type="ECO:0000259" key="2">
    <source>
        <dbReference type="Pfam" id="PF13193"/>
    </source>
</evidence>
<dbReference type="NCBIfam" id="NF004837">
    <property type="entry name" value="PRK06187.1"/>
    <property type="match status" value="1"/>
</dbReference>
<accession>A0A840AGJ0</accession>
<dbReference type="Gene3D" id="3.40.50.12780">
    <property type="entry name" value="N-terminal domain of ligase-like"/>
    <property type="match status" value="1"/>
</dbReference>
<gene>
    <name evidence="3" type="ORF">GGQ83_003469</name>
</gene>
<evidence type="ECO:0000313" key="4">
    <source>
        <dbReference type="Proteomes" id="UP000553193"/>
    </source>
</evidence>
<dbReference type="AlphaFoldDB" id="A0A840AGJ0"/>
<dbReference type="EMBL" id="JACIDJ010000007">
    <property type="protein sequence ID" value="MBB3900002.1"/>
    <property type="molecule type" value="Genomic_DNA"/>
</dbReference>
<proteinExistence type="predicted"/>
<evidence type="ECO:0000313" key="3">
    <source>
        <dbReference type="EMBL" id="MBB3900002.1"/>
    </source>
</evidence>
<dbReference type="CDD" id="cd12119">
    <property type="entry name" value="ttLC_FACS_AlkK_like"/>
    <property type="match status" value="1"/>
</dbReference>
<feature type="domain" description="AMP-binding enzyme C-terminal" evidence="2">
    <location>
        <begin position="451"/>
        <end position="525"/>
    </location>
</feature>
<dbReference type="InterPro" id="IPR025110">
    <property type="entry name" value="AMP-bd_C"/>
</dbReference>
<sequence>MRGLMQDHPLLVSSLLRHAAKHHRGSKLVSVDPQGVATRFSWPEAEDDAKRLAQALARRGVQPGERIATLAWNSREHLALYYGVSGMGAVMHTVNPRLFPDQIAYILEDAQDTHVFVDPSVLPALLAVRDKLPACLRAVVLMGPVAETPDFPVEVLSMADLMAGEDGAYEWPELDEREACSLCYTSGTTGMPKGVLYSHRSTVLHAMTAISPDIFCMSARDVVMPVVPMFHVNAWSIPYAAAMTGASMVLPGPRLDPASLFALFEGEGITFSAGVPTIWTMLLQWLRADPSRRFSKPPRLVVGGTALPVPVTEGFLRDYGVEIVHAWGMTEISPLGSTNVRKAETAGWDDARWLAYSRKQGRPPYGVDFRVLDANGKPIAQDEVAFGELEVRGPWVASAYFNRENEPAFSADGWFATGDVVTLDALGAIEIVDRAKDVIKSGGEWISSITLENLALAHPDVQLAAAIPVAHPKWDERPLLVVVPKPGTNPTAESVLAVLEGKVAKWWMPDQVEFVDSLPLTATGKLWKAELKKRFKDYTLPA</sequence>
<dbReference type="Pfam" id="PF00501">
    <property type="entry name" value="AMP-binding"/>
    <property type="match status" value="1"/>
</dbReference>
<dbReference type="GO" id="GO:0016877">
    <property type="term" value="F:ligase activity, forming carbon-sulfur bonds"/>
    <property type="evidence" value="ECO:0007669"/>
    <property type="project" value="UniProtKB-ARBA"/>
</dbReference>
<dbReference type="PANTHER" id="PTHR43767:SF11">
    <property type="entry name" value="MEDIUM-CHAIN-FATTY-ACID--COA LIGASE"/>
    <property type="match status" value="1"/>
</dbReference>
<protein>
    <submittedName>
        <fullName evidence="3">Fatty-acyl-CoA synthase</fullName>
        <ecNumber evidence="3">6.2.1.-</ecNumber>
    </submittedName>
</protein>
<dbReference type="RefSeq" id="WP_184386227.1">
    <property type="nucleotide sequence ID" value="NZ_JACIDJ010000007.1"/>
</dbReference>
<feature type="domain" description="AMP-dependent synthetase/ligase" evidence="1">
    <location>
        <begin position="18"/>
        <end position="401"/>
    </location>
</feature>
<dbReference type="InterPro" id="IPR020845">
    <property type="entry name" value="AMP-binding_CS"/>
</dbReference>